<dbReference type="OrthoDB" id="9801472at2"/>
<dbReference type="CDD" id="cd04170">
    <property type="entry name" value="EF-G_bact"/>
    <property type="match status" value="1"/>
</dbReference>
<dbReference type="Pfam" id="PF00009">
    <property type="entry name" value="GTP_EFTU"/>
    <property type="match status" value="1"/>
</dbReference>
<dbReference type="InterPro" id="IPR041095">
    <property type="entry name" value="EFG_II"/>
</dbReference>
<feature type="domain" description="Tr-type G" evidence="3">
    <location>
        <begin position="7"/>
        <end position="284"/>
    </location>
</feature>
<dbReference type="InterPro" id="IPR005517">
    <property type="entry name" value="Transl_elong_EFG/EF2_IV"/>
</dbReference>
<dbReference type="InterPro" id="IPR014721">
    <property type="entry name" value="Ribsml_uS5_D2-typ_fold_subgr"/>
</dbReference>
<protein>
    <submittedName>
        <fullName evidence="4">Small GTP-binding protein</fullName>
    </submittedName>
</protein>
<dbReference type="Proteomes" id="UP000000849">
    <property type="component" value="Chromosome"/>
</dbReference>
<dbReference type="SUPFAM" id="SSF52540">
    <property type="entry name" value="P-loop containing nucleoside triphosphate hydrolases"/>
    <property type="match status" value="1"/>
</dbReference>
<keyword evidence="2" id="KW-0342">GTP-binding</keyword>
<dbReference type="STRING" id="446466.Cfla_3227"/>
<dbReference type="AlphaFoldDB" id="D5UM03"/>
<keyword evidence="5" id="KW-1185">Reference proteome</keyword>
<dbReference type="InterPro" id="IPR047872">
    <property type="entry name" value="EFG_IV"/>
</dbReference>
<dbReference type="Pfam" id="PF03764">
    <property type="entry name" value="EFG_IV"/>
    <property type="match status" value="1"/>
</dbReference>
<dbReference type="NCBIfam" id="NF009379">
    <property type="entry name" value="PRK12740.1-3"/>
    <property type="match status" value="1"/>
</dbReference>
<dbReference type="InterPro" id="IPR035649">
    <property type="entry name" value="EFG_V"/>
</dbReference>
<dbReference type="eggNOG" id="COG0480">
    <property type="taxonomic scope" value="Bacteria"/>
</dbReference>
<dbReference type="Gene3D" id="3.30.70.240">
    <property type="match status" value="1"/>
</dbReference>
<evidence type="ECO:0000259" key="3">
    <source>
        <dbReference type="PROSITE" id="PS51722"/>
    </source>
</evidence>
<dbReference type="SUPFAM" id="SSF54211">
    <property type="entry name" value="Ribosomal protein S5 domain 2-like"/>
    <property type="match status" value="1"/>
</dbReference>
<dbReference type="SMART" id="SM00838">
    <property type="entry name" value="EFG_C"/>
    <property type="match status" value="1"/>
</dbReference>
<dbReference type="SMART" id="SM00889">
    <property type="entry name" value="EFG_IV"/>
    <property type="match status" value="1"/>
</dbReference>
<dbReference type="GO" id="GO:0003924">
    <property type="term" value="F:GTPase activity"/>
    <property type="evidence" value="ECO:0007669"/>
    <property type="project" value="InterPro"/>
</dbReference>
<dbReference type="NCBIfam" id="TIGR00231">
    <property type="entry name" value="small_GTP"/>
    <property type="match status" value="1"/>
</dbReference>
<dbReference type="Gene3D" id="3.30.70.870">
    <property type="entry name" value="Elongation Factor G (Translational Gtpase), domain 3"/>
    <property type="match status" value="1"/>
</dbReference>
<reference evidence="4 5" key="1">
    <citation type="journal article" date="2010" name="Stand. Genomic Sci.">
        <title>Complete genome sequence of Cellulomonas flavigena type strain (134).</title>
        <authorList>
            <person name="Abt B."/>
            <person name="Foster B."/>
            <person name="Lapidus A."/>
            <person name="Clum A."/>
            <person name="Sun H."/>
            <person name="Pukall R."/>
            <person name="Lucas S."/>
            <person name="Glavina Del Rio T."/>
            <person name="Nolan M."/>
            <person name="Tice H."/>
            <person name="Cheng J.F."/>
            <person name="Pitluck S."/>
            <person name="Liolios K."/>
            <person name="Ivanova N."/>
            <person name="Mavromatis K."/>
            <person name="Ovchinnikova G."/>
            <person name="Pati A."/>
            <person name="Goodwin L."/>
            <person name="Chen A."/>
            <person name="Palaniappan K."/>
            <person name="Land M."/>
            <person name="Hauser L."/>
            <person name="Chang Y.J."/>
            <person name="Jeffries C.D."/>
            <person name="Rohde M."/>
            <person name="Goker M."/>
            <person name="Woyke T."/>
            <person name="Bristow J."/>
            <person name="Eisen J.A."/>
            <person name="Markowitz V."/>
            <person name="Hugenholtz P."/>
            <person name="Kyrpides N.C."/>
            <person name="Klenk H.P."/>
        </authorList>
    </citation>
    <scope>NUCLEOTIDE SEQUENCE [LARGE SCALE GENOMIC DNA]</scope>
    <source>
        <strain evidence="5">ATCC 482 / DSM 20109 / BCRC 11376 / JCM 18109 / NBRC 3775 / NCIMB 8073 / NRS 134</strain>
    </source>
</reference>
<sequence length="683" mass="71559">MDQAPSPRVRTVALLGASGAGKTTLTEALLHRAGAIPRAGRVEDGTTVSDHEPEEIARGISLGLGVAPFRWRADDGHTYDVTVLDTPGYLDFAGAVDAALSAADLAVIVVSAVDGVQAGTHLAWRAAADAGVPRVLVVTKEDRARADFHRVLDELRDAFGDAVVPLELPFGDEAAFTGVADVLSEEAYGYEPDGRHHTEPLPAALAEEEHRLHEQVTEEIVAHDDEQLERYLAGEVPSVAELERTLAHEVAAGEAVPVLVASGTTGVGVDRLADLVCELCPAPGTRTVLAGDVEVQVAPDPAGPVLLHAFRTTADPFVGQVTLFRVLSGTVRAGDRLVNTTTRTEERLPGLFLLRGKEHTPVDVAVAGQVAAVAKLTGTPAGSLLAAKGAPGASMTARPPRARPGVYGLVLEPVTQSDDDRLSAALGRLAAEDPTLTVERTGDRTVLRGLGDTHLTVALERLARVFGVHVTTSPVPVGYRETVARAVEAEGKVKKQSGGHGQYAVVQLRVSPLPAGAGFEFVDSVVGGAIPRSYLPAVERGVREAMAAGGPHGYPVVDVRVEVYDGKAHSVDSSDMAFRTAAATGLREALAAAGTVVLEPVCRVQVTVPTSVQGDVMSDLSTRRGRITDTVSLEGGEVVVEATVPESELRRYVLDLRSLTGGRGDLTVAPDHYAPCPEHLTTV</sequence>
<dbReference type="Pfam" id="PF22042">
    <property type="entry name" value="EF-G_D2"/>
    <property type="match status" value="1"/>
</dbReference>
<dbReference type="FunFam" id="3.30.70.240:FF:000001">
    <property type="entry name" value="Elongation factor G"/>
    <property type="match status" value="1"/>
</dbReference>
<name>D5UM03_CELFN</name>
<organism evidence="4 5">
    <name type="scientific">Cellulomonas flavigena (strain ATCC 482 / DSM 20109 / BCRC 11376 / JCM 18109 / NBRC 3775 / NCIMB 8073 / NRS 134)</name>
    <dbReference type="NCBI Taxonomy" id="446466"/>
    <lineage>
        <taxon>Bacteria</taxon>
        <taxon>Bacillati</taxon>
        <taxon>Actinomycetota</taxon>
        <taxon>Actinomycetes</taxon>
        <taxon>Micrococcales</taxon>
        <taxon>Cellulomonadaceae</taxon>
        <taxon>Cellulomonas</taxon>
    </lineage>
</organism>
<accession>D5UM03</accession>
<dbReference type="HOGENOM" id="CLU_002794_4_2_11"/>
<dbReference type="Pfam" id="PF14492">
    <property type="entry name" value="EFG_III"/>
    <property type="match status" value="1"/>
</dbReference>
<dbReference type="GO" id="GO:0032790">
    <property type="term" value="P:ribosome disassembly"/>
    <property type="evidence" value="ECO:0007669"/>
    <property type="project" value="TreeGrafter"/>
</dbReference>
<dbReference type="InterPro" id="IPR000640">
    <property type="entry name" value="EFG_V-like"/>
</dbReference>
<evidence type="ECO:0000256" key="2">
    <source>
        <dbReference type="ARBA" id="ARBA00023134"/>
    </source>
</evidence>
<dbReference type="InterPro" id="IPR020568">
    <property type="entry name" value="Ribosomal_Su5_D2-typ_SF"/>
</dbReference>
<dbReference type="SUPFAM" id="SSF54980">
    <property type="entry name" value="EF-G C-terminal domain-like"/>
    <property type="match status" value="2"/>
</dbReference>
<dbReference type="Gene3D" id="3.40.50.300">
    <property type="entry name" value="P-loop containing nucleotide triphosphate hydrolases"/>
    <property type="match status" value="1"/>
</dbReference>
<evidence type="ECO:0000313" key="4">
    <source>
        <dbReference type="EMBL" id="ADG76109.1"/>
    </source>
</evidence>
<dbReference type="Gene3D" id="2.40.30.10">
    <property type="entry name" value="Translation factors"/>
    <property type="match status" value="1"/>
</dbReference>
<dbReference type="CDD" id="cd03713">
    <property type="entry name" value="EFG_mtEFG_C"/>
    <property type="match status" value="1"/>
</dbReference>
<dbReference type="InterPro" id="IPR035647">
    <property type="entry name" value="EFG_III/V"/>
</dbReference>
<dbReference type="RefSeq" id="WP_013118440.1">
    <property type="nucleotide sequence ID" value="NC_014151.1"/>
</dbReference>
<dbReference type="KEGG" id="cfl:Cfla_3227"/>
<dbReference type="GO" id="GO:0005525">
    <property type="term" value="F:GTP binding"/>
    <property type="evidence" value="ECO:0007669"/>
    <property type="project" value="UniProtKB-KW"/>
</dbReference>
<dbReference type="InterPro" id="IPR053905">
    <property type="entry name" value="EF-G-like_DII"/>
</dbReference>
<evidence type="ECO:0000256" key="1">
    <source>
        <dbReference type="ARBA" id="ARBA00022741"/>
    </source>
</evidence>
<dbReference type="PANTHER" id="PTHR43261:SF6">
    <property type="entry name" value="ELONGATION FACTOR G-LIKE PROTEIN"/>
    <property type="match status" value="1"/>
</dbReference>
<dbReference type="NCBIfam" id="NF009381">
    <property type="entry name" value="PRK12740.1-5"/>
    <property type="match status" value="1"/>
</dbReference>
<dbReference type="PROSITE" id="PS51722">
    <property type="entry name" value="G_TR_2"/>
    <property type="match status" value="1"/>
</dbReference>
<proteinExistence type="predicted"/>
<dbReference type="InterPro" id="IPR027417">
    <property type="entry name" value="P-loop_NTPase"/>
</dbReference>
<dbReference type="PANTHER" id="PTHR43261">
    <property type="entry name" value="TRANSLATION ELONGATION FACTOR G-RELATED"/>
    <property type="match status" value="1"/>
</dbReference>
<dbReference type="SUPFAM" id="SSF50447">
    <property type="entry name" value="Translation proteins"/>
    <property type="match status" value="1"/>
</dbReference>
<gene>
    <name evidence="4" type="ordered locus">Cfla_3227</name>
</gene>
<dbReference type="GO" id="GO:0003746">
    <property type="term" value="F:translation elongation factor activity"/>
    <property type="evidence" value="ECO:0007669"/>
    <property type="project" value="InterPro"/>
</dbReference>
<dbReference type="InterPro" id="IPR009000">
    <property type="entry name" value="Transl_B-barrel_sf"/>
</dbReference>
<dbReference type="Gene3D" id="3.30.230.10">
    <property type="match status" value="1"/>
</dbReference>
<dbReference type="InterPro" id="IPR005225">
    <property type="entry name" value="Small_GTP-bd"/>
</dbReference>
<keyword evidence="1" id="KW-0547">Nucleotide-binding</keyword>
<dbReference type="InterPro" id="IPR000795">
    <property type="entry name" value="T_Tr_GTP-bd_dom"/>
</dbReference>
<evidence type="ECO:0000313" key="5">
    <source>
        <dbReference type="Proteomes" id="UP000000849"/>
    </source>
</evidence>
<dbReference type="Pfam" id="PF00679">
    <property type="entry name" value="EFG_C"/>
    <property type="match status" value="1"/>
</dbReference>
<dbReference type="CDD" id="cd01434">
    <property type="entry name" value="EFG_mtEFG1_IV"/>
    <property type="match status" value="1"/>
</dbReference>
<dbReference type="EMBL" id="CP001964">
    <property type="protein sequence ID" value="ADG76109.1"/>
    <property type="molecule type" value="Genomic_DNA"/>
</dbReference>